<sequence length="63" mass="7189">MDKVFLMLFYSTLLVHLTLIILVLVPLSFSLSPMAYLKLDLLTLLTSSLHRFIAGDVFVFPME</sequence>
<dbReference type="EMBL" id="JABEZY010000002">
    <property type="protein sequence ID" value="MBA0733767.1"/>
    <property type="molecule type" value="Genomic_DNA"/>
</dbReference>
<evidence type="ECO:0000256" key="1">
    <source>
        <dbReference type="SAM" id="Phobius"/>
    </source>
</evidence>
<feature type="transmembrane region" description="Helical" evidence="1">
    <location>
        <begin position="7"/>
        <end position="29"/>
    </location>
</feature>
<name>A0A7J9BBN8_GOSGO</name>
<gene>
    <name evidence="2" type="ORF">Gogos_017746</name>
</gene>
<accession>A0A7J9BBN8</accession>
<protein>
    <submittedName>
        <fullName evidence="2">Uncharacterized protein</fullName>
    </submittedName>
</protein>
<proteinExistence type="predicted"/>
<evidence type="ECO:0000313" key="2">
    <source>
        <dbReference type="EMBL" id="MBA0733767.1"/>
    </source>
</evidence>
<keyword evidence="1" id="KW-1133">Transmembrane helix</keyword>
<reference evidence="2 3" key="1">
    <citation type="journal article" date="2019" name="Genome Biol. Evol.">
        <title>Insights into the evolution of the New World diploid cottons (Gossypium, subgenus Houzingenia) based on genome sequencing.</title>
        <authorList>
            <person name="Grover C.E."/>
            <person name="Arick M.A. 2nd"/>
            <person name="Thrash A."/>
            <person name="Conover J.L."/>
            <person name="Sanders W.S."/>
            <person name="Peterson D.G."/>
            <person name="Frelichowski J.E."/>
            <person name="Scheffler J.A."/>
            <person name="Scheffler B.E."/>
            <person name="Wendel J.F."/>
        </authorList>
    </citation>
    <scope>NUCLEOTIDE SEQUENCE [LARGE SCALE GENOMIC DNA]</scope>
    <source>
        <strain evidence="2">5</strain>
        <tissue evidence="2">Leaf</tissue>
    </source>
</reference>
<keyword evidence="3" id="KW-1185">Reference proteome</keyword>
<keyword evidence="1" id="KW-0812">Transmembrane</keyword>
<dbReference type="AlphaFoldDB" id="A0A7J9BBN8"/>
<organism evidence="2 3">
    <name type="scientific">Gossypium gossypioides</name>
    <name type="common">Mexican cotton</name>
    <name type="synonym">Selera gossypioides</name>
    <dbReference type="NCBI Taxonomy" id="34282"/>
    <lineage>
        <taxon>Eukaryota</taxon>
        <taxon>Viridiplantae</taxon>
        <taxon>Streptophyta</taxon>
        <taxon>Embryophyta</taxon>
        <taxon>Tracheophyta</taxon>
        <taxon>Spermatophyta</taxon>
        <taxon>Magnoliopsida</taxon>
        <taxon>eudicotyledons</taxon>
        <taxon>Gunneridae</taxon>
        <taxon>Pentapetalae</taxon>
        <taxon>rosids</taxon>
        <taxon>malvids</taxon>
        <taxon>Malvales</taxon>
        <taxon>Malvaceae</taxon>
        <taxon>Malvoideae</taxon>
        <taxon>Gossypium</taxon>
    </lineage>
</organism>
<evidence type="ECO:0000313" key="3">
    <source>
        <dbReference type="Proteomes" id="UP000593579"/>
    </source>
</evidence>
<comment type="caution">
    <text evidence="2">The sequence shown here is derived from an EMBL/GenBank/DDBJ whole genome shotgun (WGS) entry which is preliminary data.</text>
</comment>
<dbReference type="Proteomes" id="UP000593579">
    <property type="component" value="Unassembled WGS sequence"/>
</dbReference>
<keyword evidence="1" id="KW-0472">Membrane</keyword>